<organism evidence="2 3">
    <name type="scientific">Echinococcus multilocularis</name>
    <name type="common">Fox tapeworm</name>
    <dbReference type="NCBI Taxonomy" id="6211"/>
    <lineage>
        <taxon>Eukaryota</taxon>
        <taxon>Metazoa</taxon>
        <taxon>Spiralia</taxon>
        <taxon>Lophotrochozoa</taxon>
        <taxon>Platyhelminthes</taxon>
        <taxon>Cestoda</taxon>
        <taxon>Eucestoda</taxon>
        <taxon>Cyclophyllidea</taxon>
        <taxon>Taeniidae</taxon>
        <taxon>Echinococcus</taxon>
    </lineage>
</organism>
<accession>A0A068Y7K1</accession>
<gene>
    <name evidence="2" type="ORF">EmuJ_000567800</name>
</gene>
<dbReference type="Pfam" id="PF00566">
    <property type="entry name" value="RabGAP-TBC"/>
    <property type="match status" value="1"/>
</dbReference>
<dbReference type="PANTHER" id="PTHR47219:SF20">
    <property type="entry name" value="TBC1 DOMAIN FAMILY MEMBER 2B"/>
    <property type="match status" value="1"/>
</dbReference>
<evidence type="ECO:0000313" key="3">
    <source>
        <dbReference type="Proteomes" id="UP000017246"/>
    </source>
</evidence>
<dbReference type="OMA" id="GAYEMMQ"/>
<proteinExistence type="predicted"/>
<dbReference type="OrthoDB" id="159449at2759"/>
<reference evidence="2" key="2">
    <citation type="submission" date="2015-11" db="EMBL/GenBank/DDBJ databases">
        <authorList>
            <person name="Zhang Y."/>
            <person name="Guo Z."/>
        </authorList>
    </citation>
    <scope>NUCLEOTIDE SEQUENCE</scope>
</reference>
<dbReference type="GO" id="GO:0031267">
    <property type="term" value="F:small GTPase binding"/>
    <property type="evidence" value="ECO:0007669"/>
    <property type="project" value="TreeGrafter"/>
</dbReference>
<feature type="domain" description="Rab-GAP TBC" evidence="1">
    <location>
        <begin position="1"/>
        <end position="141"/>
    </location>
</feature>
<name>A0A068Y7K1_ECHMU</name>
<reference evidence="2" key="1">
    <citation type="journal article" date="2013" name="Nature">
        <title>The genomes of four tapeworm species reveal adaptations to parasitism.</title>
        <authorList>
            <person name="Tsai I.J."/>
            <person name="Zarowiecki M."/>
            <person name="Holroyd N."/>
            <person name="Garciarrubio A."/>
            <person name="Sanchez-Flores A."/>
            <person name="Brooks K.L."/>
            <person name="Tracey A."/>
            <person name="Bobes R.J."/>
            <person name="Fragoso G."/>
            <person name="Sciutto E."/>
            <person name="Aslett M."/>
            <person name="Beasley H."/>
            <person name="Bennett H.M."/>
            <person name="Cai J."/>
            <person name="Camicia F."/>
            <person name="Clark R."/>
            <person name="Cucher M."/>
            <person name="De Silva N."/>
            <person name="Day T.A."/>
            <person name="Deplazes P."/>
            <person name="Estrada K."/>
            <person name="Fernandez C."/>
            <person name="Holland P.W."/>
            <person name="Hou J."/>
            <person name="Hu S."/>
            <person name="Huckvale T."/>
            <person name="Hung S.S."/>
            <person name="Kamenetzky L."/>
            <person name="Keane J.A."/>
            <person name="Kiss F."/>
            <person name="Koziol U."/>
            <person name="Lambert O."/>
            <person name="Liu K."/>
            <person name="Luo X."/>
            <person name="Luo Y."/>
            <person name="Macchiaroli N."/>
            <person name="Nichol S."/>
            <person name="Paps J."/>
            <person name="Parkinson J."/>
            <person name="Pouchkina-Stantcheva N."/>
            <person name="Riddiford N."/>
            <person name="Rosenzvit M."/>
            <person name="Salinas G."/>
            <person name="Wasmuth J.D."/>
            <person name="Zamanian M."/>
            <person name="Zheng Y."/>
            <person name="Cai X."/>
            <person name="Soberon X."/>
            <person name="Olson P.D."/>
            <person name="Laclette J.P."/>
            <person name="Brehm K."/>
            <person name="Berriman M."/>
            <person name="Garciarrubio A."/>
            <person name="Bobes R.J."/>
            <person name="Fragoso G."/>
            <person name="Sanchez-Flores A."/>
            <person name="Estrada K."/>
            <person name="Cevallos M.A."/>
            <person name="Morett E."/>
            <person name="Gonzalez V."/>
            <person name="Portillo T."/>
            <person name="Ochoa-Leyva A."/>
            <person name="Jose M.V."/>
            <person name="Sciutto E."/>
            <person name="Landa A."/>
            <person name="Jimenez L."/>
            <person name="Valdes V."/>
            <person name="Carrero J.C."/>
            <person name="Larralde C."/>
            <person name="Morales-Montor J."/>
            <person name="Limon-Lason J."/>
            <person name="Soberon X."/>
            <person name="Laclette J.P."/>
        </authorList>
    </citation>
    <scope>NUCLEOTIDE SEQUENCE [LARGE SCALE GENOMIC DNA]</scope>
</reference>
<protein>
    <submittedName>
        <fullName evidence="2">Growth hormone regulated TBC protein</fullName>
    </submittedName>
</protein>
<dbReference type="eggNOG" id="KOG2058">
    <property type="taxonomic scope" value="Eukaryota"/>
</dbReference>
<dbReference type="InterPro" id="IPR035969">
    <property type="entry name" value="Rab-GAP_TBC_sf"/>
</dbReference>
<dbReference type="InterPro" id="IPR050302">
    <property type="entry name" value="Rab_GAP_TBC_domain"/>
</dbReference>
<evidence type="ECO:0000313" key="2">
    <source>
        <dbReference type="EMBL" id="CDS38290.1"/>
    </source>
</evidence>
<dbReference type="STRING" id="6211.A0A068Y7K1"/>
<dbReference type="Proteomes" id="UP000017246">
    <property type="component" value="Unassembled WGS sequence"/>
</dbReference>
<dbReference type="SUPFAM" id="SSF47923">
    <property type="entry name" value="Ypt/Rab-GAP domain of gyp1p"/>
    <property type="match status" value="1"/>
</dbReference>
<sequence>MTLSGAYEMMQQNPKVYQTAAAAQPPKTTLTTIIVDIPRTFPENVQFSQAQGKGDKLQALQQILKAFAVAFPKIGYCQGLNCVAAALLLAMQGVPEAEAEERAFWLLYALSHHIVPKYYSDSMVDVRVDCLVFEELLKRLL</sequence>
<dbReference type="EMBL" id="LN902841">
    <property type="protein sequence ID" value="CDS38290.1"/>
    <property type="molecule type" value="Genomic_DNA"/>
</dbReference>
<dbReference type="GO" id="GO:0005096">
    <property type="term" value="F:GTPase activator activity"/>
    <property type="evidence" value="ECO:0007669"/>
    <property type="project" value="TreeGrafter"/>
</dbReference>
<dbReference type="AlphaFoldDB" id="A0A068Y7K1"/>
<evidence type="ECO:0000259" key="1">
    <source>
        <dbReference type="PROSITE" id="PS50086"/>
    </source>
</evidence>
<keyword evidence="3" id="KW-1185">Reference proteome</keyword>
<dbReference type="Gene3D" id="1.10.8.270">
    <property type="entry name" value="putative rabgap domain of human tbc1 domain family member 14 like domains"/>
    <property type="match status" value="1"/>
</dbReference>
<dbReference type="PANTHER" id="PTHR47219">
    <property type="entry name" value="RAB GTPASE-ACTIVATING PROTEIN 1-LIKE"/>
    <property type="match status" value="1"/>
</dbReference>
<dbReference type="InterPro" id="IPR000195">
    <property type="entry name" value="Rab-GAP-TBC_dom"/>
</dbReference>
<dbReference type="FunFam" id="1.10.8.270:FF:000016">
    <property type="entry name" value="TBC1 domain family member 2A"/>
    <property type="match status" value="1"/>
</dbReference>
<dbReference type="PROSITE" id="PS50086">
    <property type="entry name" value="TBC_RABGAP"/>
    <property type="match status" value="1"/>
</dbReference>